<evidence type="ECO:0000256" key="3">
    <source>
        <dbReference type="ARBA" id="ARBA00022679"/>
    </source>
</evidence>
<keyword evidence="12" id="KW-1185">Reference proteome</keyword>
<proteinExistence type="predicted"/>
<keyword evidence="5" id="KW-0677">Repeat</keyword>
<dbReference type="InterPro" id="IPR002867">
    <property type="entry name" value="IBR_dom"/>
</dbReference>
<dbReference type="GO" id="GO:0016567">
    <property type="term" value="P:protein ubiquitination"/>
    <property type="evidence" value="ECO:0007669"/>
    <property type="project" value="InterPro"/>
</dbReference>
<feature type="region of interest" description="Disordered" evidence="9">
    <location>
        <begin position="83"/>
        <end position="136"/>
    </location>
</feature>
<keyword evidence="7" id="KW-0833">Ubl conjugation pathway</keyword>
<keyword evidence="6" id="KW-0863">Zinc-finger</keyword>
<dbReference type="Gene3D" id="3.30.40.10">
    <property type="entry name" value="Zinc/RING finger domain, C3HC4 (zinc finger)"/>
    <property type="match status" value="1"/>
</dbReference>
<dbReference type="Pfam" id="PF01485">
    <property type="entry name" value="IBR"/>
    <property type="match status" value="2"/>
</dbReference>
<dbReference type="InterPro" id="IPR031127">
    <property type="entry name" value="E3_UB_ligase_RBR"/>
</dbReference>
<evidence type="ECO:0000256" key="6">
    <source>
        <dbReference type="ARBA" id="ARBA00022771"/>
    </source>
</evidence>
<feature type="compositionally biased region" description="Basic and acidic residues" evidence="9">
    <location>
        <begin position="90"/>
        <end position="105"/>
    </location>
</feature>
<evidence type="ECO:0000256" key="7">
    <source>
        <dbReference type="ARBA" id="ARBA00022786"/>
    </source>
</evidence>
<evidence type="ECO:0000259" key="10">
    <source>
        <dbReference type="PROSITE" id="PS51873"/>
    </source>
</evidence>
<evidence type="ECO:0000256" key="5">
    <source>
        <dbReference type="ARBA" id="ARBA00022737"/>
    </source>
</evidence>
<reference evidence="11 12" key="2">
    <citation type="submission" date="2015-05" db="EMBL/GenBank/DDBJ databases">
        <authorList>
            <person name="Morales-Cruz A."/>
            <person name="Amrine K.C."/>
            <person name="Cantu D."/>
        </authorList>
    </citation>
    <scope>NUCLEOTIDE SEQUENCE [LARGE SCALE GENOMIC DNA]</scope>
    <source>
        <strain evidence="11">UCRPC4</strain>
    </source>
</reference>
<name>A0A0G2GKQ2_PHACM</name>
<evidence type="ECO:0000256" key="4">
    <source>
        <dbReference type="ARBA" id="ARBA00022723"/>
    </source>
</evidence>
<dbReference type="SMART" id="SM00647">
    <property type="entry name" value="IBR"/>
    <property type="match status" value="2"/>
</dbReference>
<organism evidence="11 12">
    <name type="scientific">Phaeomoniella chlamydospora</name>
    <name type="common">Phaeoacremonium chlamydosporum</name>
    <dbReference type="NCBI Taxonomy" id="158046"/>
    <lineage>
        <taxon>Eukaryota</taxon>
        <taxon>Fungi</taxon>
        <taxon>Dikarya</taxon>
        <taxon>Ascomycota</taxon>
        <taxon>Pezizomycotina</taxon>
        <taxon>Eurotiomycetes</taxon>
        <taxon>Chaetothyriomycetidae</taxon>
        <taxon>Phaeomoniellales</taxon>
        <taxon>Phaeomoniellaceae</taxon>
        <taxon>Phaeomoniella</taxon>
    </lineage>
</organism>
<evidence type="ECO:0000256" key="2">
    <source>
        <dbReference type="ARBA" id="ARBA00012251"/>
    </source>
</evidence>
<keyword evidence="3" id="KW-0808">Transferase</keyword>
<comment type="catalytic activity">
    <reaction evidence="1">
        <text>[E2 ubiquitin-conjugating enzyme]-S-ubiquitinyl-L-cysteine + [acceptor protein]-L-lysine = [E2 ubiquitin-conjugating enzyme]-L-cysteine + [acceptor protein]-N(6)-ubiquitinyl-L-lysine.</text>
        <dbReference type="EC" id="2.3.2.31"/>
    </reaction>
</comment>
<dbReference type="AlphaFoldDB" id="A0A0G2GKQ2"/>
<keyword evidence="4" id="KW-0479">Metal-binding</keyword>
<dbReference type="OrthoDB" id="9977870at2759"/>
<evidence type="ECO:0000256" key="8">
    <source>
        <dbReference type="ARBA" id="ARBA00022833"/>
    </source>
</evidence>
<protein>
    <recommendedName>
        <fullName evidence="2">RBR-type E3 ubiquitin transferase</fullName>
        <ecNumber evidence="2">2.3.2.31</ecNumber>
    </recommendedName>
</protein>
<dbReference type="GO" id="GO:0061630">
    <property type="term" value="F:ubiquitin protein ligase activity"/>
    <property type="evidence" value="ECO:0007669"/>
    <property type="project" value="UniProtKB-EC"/>
</dbReference>
<keyword evidence="8" id="KW-0862">Zinc</keyword>
<comment type="caution">
    <text evidence="11">The sequence shown here is derived from an EMBL/GenBank/DDBJ whole genome shotgun (WGS) entry which is preliminary data.</text>
</comment>
<feature type="region of interest" description="Disordered" evidence="9">
    <location>
        <begin position="449"/>
        <end position="475"/>
    </location>
</feature>
<dbReference type="EMBL" id="LCWF01000145">
    <property type="protein sequence ID" value="KKY17485.1"/>
    <property type="molecule type" value="Genomic_DNA"/>
</dbReference>
<dbReference type="Gene3D" id="1.20.120.1750">
    <property type="match status" value="1"/>
</dbReference>
<dbReference type="InterPro" id="IPR044066">
    <property type="entry name" value="TRIAD_supradom"/>
</dbReference>
<evidence type="ECO:0000256" key="1">
    <source>
        <dbReference type="ARBA" id="ARBA00001798"/>
    </source>
</evidence>
<reference evidence="11 12" key="1">
    <citation type="submission" date="2015-05" db="EMBL/GenBank/DDBJ databases">
        <title>Distinctive expansion of gene families associated with plant cell wall degradation and secondary metabolism in the genomes of grapevine trunk pathogens.</title>
        <authorList>
            <person name="Lawrence D.P."/>
            <person name="Travadon R."/>
            <person name="Rolshausen P.E."/>
            <person name="Baumgartner K."/>
        </authorList>
    </citation>
    <scope>NUCLEOTIDE SEQUENCE [LARGE SCALE GENOMIC DNA]</scope>
    <source>
        <strain evidence="11">UCRPC4</strain>
    </source>
</reference>
<feature type="compositionally biased region" description="Polar residues" evidence="9">
    <location>
        <begin position="123"/>
        <end position="136"/>
    </location>
</feature>
<accession>A0A0G2GKQ2</accession>
<sequence length="781" mass="88540">MDFIVEKDDKLKPIPEPPKTEVSWIDLCIEVAKAHGSQPFDRLSCPPELHALPDTEYFPPELVLILEDSLDLTARNDVLLPSQTLEADDVGQRDTESQNDAEHRSPAPQAELPTVHELEDSNSESGHNSRLQTSSNAQSIASTVTVEAALLVSRASSDTSTTKNKPRSWLKAHFRQVKASVKGKEKASVGFFAMDNASHPDFRTDECISCFDDLPLNELVLLDCSHHYCKTCFVQLVTTSLGNGSQFPPKCCLSEIPLKTIVTSISPELLDVYREKAAEYRTPAGERWYCPSPTCSRFIPRKGFGSGLNSSFQRKCPYCNTKICALCRGAAHAIGQECPQDFGLEATLDFAEQEGWRRCIKCNAMVELTVGCRHMTCTCKAEFCYTCGAVWKTCRCTEVDEAARKARVREAKKARDREEREIAAAIAAIDEAVRQRETEQVRLEARRIQEEEEAAKRRAQEEERMRIEEQERGERHQRSVELSVNNRYLELVERLNQAHEYQWSMINKRHMTDAEGMVIDATRRSEKYSQDSVRLLGMLESNVSLRLDRLSSSHKSHIAELTRKHEEQGDETLLTLQFYLRGKTNREGRTEAMMKKLDEAQCLEMTELQNRLTQEMQDFKSRCKIERAALSMGLGIRKDVERAAEASDRKLFGERVAADRQWIEAVFRKRAEMLELWRTTTIKRGEIIRAESQDDEIHDHSGSRPAATDLQVPEVRITPDMVEMSAQKTAVIAGPSKNPEPAVVTELQGILNRPRPHLVETLSNKKASIDPDWIPPQWVPV</sequence>
<dbReference type="PANTHER" id="PTHR11685">
    <property type="entry name" value="RBR FAMILY RING FINGER AND IBR DOMAIN-CONTAINING"/>
    <property type="match status" value="1"/>
</dbReference>
<gene>
    <name evidence="11" type="ORF">UCRPC4_g05546</name>
</gene>
<dbReference type="Proteomes" id="UP000053317">
    <property type="component" value="Unassembled WGS sequence"/>
</dbReference>
<evidence type="ECO:0000313" key="12">
    <source>
        <dbReference type="Proteomes" id="UP000053317"/>
    </source>
</evidence>
<feature type="domain" description="RING-type" evidence="10">
    <location>
        <begin position="203"/>
        <end position="400"/>
    </location>
</feature>
<dbReference type="GO" id="GO:0008270">
    <property type="term" value="F:zinc ion binding"/>
    <property type="evidence" value="ECO:0007669"/>
    <property type="project" value="UniProtKB-KW"/>
</dbReference>
<dbReference type="SUPFAM" id="SSF57850">
    <property type="entry name" value="RING/U-box"/>
    <property type="match status" value="2"/>
</dbReference>
<dbReference type="CDD" id="cd20335">
    <property type="entry name" value="BRcat_RBR"/>
    <property type="match status" value="1"/>
</dbReference>
<dbReference type="InterPro" id="IPR013083">
    <property type="entry name" value="Znf_RING/FYVE/PHD"/>
</dbReference>
<dbReference type="CDD" id="cd22584">
    <property type="entry name" value="Rcat_RBR_unk"/>
    <property type="match status" value="1"/>
</dbReference>
<evidence type="ECO:0000256" key="9">
    <source>
        <dbReference type="SAM" id="MobiDB-lite"/>
    </source>
</evidence>
<dbReference type="PROSITE" id="PS51873">
    <property type="entry name" value="TRIAD"/>
    <property type="match status" value="1"/>
</dbReference>
<evidence type="ECO:0000313" key="11">
    <source>
        <dbReference type="EMBL" id="KKY17485.1"/>
    </source>
</evidence>
<dbReference type="EC" id="2.3.2.31" evidence="2"/>